<gene>
    <name evidence="3" type="ORF">Poli38472_009081</name>
</gene>
<dbReference type="Proteomes" id="UP000794436">
    <property type="component" value="Unassembled WGS sequence"/>
</dbReference>
<dbReference type="InterPro" id="IPR029058">
    <property type="entry name" value="AB_hydrolase_fold"/>
</dbReference>
<protein>
    <recommendedName>
        <fullName evidence="2">Serine hydrolase domain-containing protein</fullName>
    </recommendedName>
</protein>
<reference evidence="3" key="1">
    <citation type="submission" date="2019-03" db="EMBL/GenBank/DDBJ databases">
        <title>Long read genome sequence of the mycoparasitic Pythium oligandrum ATCC 38472 isolated from sugarbeet rhizosphere.</title>
        <authorList>
            <person name="Gaulin E."/>
        </authorList>
    </citation>
    <scope>NUCLEOTIDE SEQUENCE</scope>
    <source>
        <strain evidence="3">ATCC 38472_TT</strain>
    </source>
</reference>
<organism evidence="3 4">
    <name type="scientific">Pythium oligandrum</name>
    <name type="common">Mycoparasitic fungus</name>
    <dbReference type="NCBI Taxonomy" id="41045"/>
    <lineage>
        <taxon>Eukaryota</taxon>
        <taxon>Sar</taxon>
        <taxon>Stramenopiles</taxon>
        <taxon>Oomycota</taxon>
        <taxon>Peronosporomycetes</taxon>
        <taxon>Pythiales</taxon>
        <taxon>Pythiaceae</taxon>
        <taxon>Pythium</taxon>
    </lineage>
</organism>
<evidence type="ECO:0000313" key="3">
    <source>
        <dbReference type="EMBL" id="TMW64914.1"/>
    </source>
</evidence>
<keyword evidence="1" id="KW-0378">Hydrolase</keyword>
<dbReference type="GO" id="GO:0016787">
    <property type="term" value="F:hydrolase activity"/>
    <property type="evidence" value="ECO:0007669"/>
    <property type="project" value="UniProtKB-KW"/>
</dbReference>
<name>A0A8K1CJX0_PYTOL</name>
<dbReference type="GO" id="GO:0005737">
    <property type="term" value="C:cytoplasm"/>
    <property type="evidence" value="ECO:0007669"/>
    <property type="project" value="TreeGrafter"/>
</dbReference>
<dbReference type="Pfam" id="PF03959">
    <property type="entry name" value="FSH1"/>
    <property type="match status" value="1"/>
</dbReference>
<keyword evidence="4" id="KW-1185">Reference proteome</keyword>
<dbReference type="Gene3D" id="3.40.50.1820">
    <property type="entry name" value="alpha/beta hydrolase"/>
    <property type="match status" value="1"/>
</dbReference>
<comment type="caution">
    <text evidence="3">The sequence shown here is derived from an EMBL/GenBank/DDBJ whole genome shotgun (WGS) entry which is preliminary data.</text>
</comment>
<dbReference type="PANTHER" id="PTHR48070">
    <property type="entry name" value="ESTERASE OVCA2"/>
    <property type="match status" value="1"/>
</dbReference>
<accession>A0A8K1CJX0</accession>
<dbReference type="InterPro" id="IPR005645">
    <property type="entry name" value="FSH-like_dom"/>
</dbReference>
<dbReference type="OrthoDB" id="414698at2759"/>
<feature type="domain" description="Serine hydrolase" evidence="2">
    <location>
        <begin position="3"/>
        <end position="223"/>
    </location>
</feature>
<sequence length="250" mass="28552">MRKLRVLCFHGVRTNSKVMQNQIKGLRAALGSQAEFIFVDAPHPALGPTDETILRHHAQDVPFYEWWYEDYEKVPNDPGNENWLCHLDKYDETIAFIDATMQHIGPVDVAVGFSQGAELLTVLSAWSAAHNRMWWKLCVCFSGARIQAMNCRALFESPDQRPILVPFPSIHVIGKKDPFYEECLNLVEQYDPRPVVHPGSPVKREVFYHDGGHKFPTPAKYKELYAQLAGLIKSHCLTDQSYTIQNQSKL</sequence>
<dbReference type="EMBL" id="SPLM01000038">
    <property type="protein sequence ID" value="TMW64914.1"/>
    <property type="molecule type" value="Genomic_DNA"/>
</dbReference>
<evidence type="ECO:0000256" key="1">
    <source>
        <dbReference type="ARBA" id="ARBA00022801"/>
    </source>
</evidence>
<dbReference type="AlphaFoldDB" id="A0A8K1CJX0"/>
<dbReference type="InterPro" id="IPR050593">
    <property type="entry name" value="LovG"/>
</dbReference>
<dbReference type="SUPFAM" id="SSF53474">
    <property type="entry name" value="alpha/beta-Hydrolases"/>
    <property type="match status" value="1"/>
</dbReference>
<proteinExistence type="predicted"/>
<evidence type="ECO:0000313" key="4">
    <source>
        <dbReference type="Proteomes" id="UP000794436"/>
    </source>
</evidence>
<dbReference type="PANTHER" id="PTHR48070:SF6">
    <property type="entry name" value="ESTERASE OVCA2"/>
    <property type="match status" value="1"/>
</dbReference>
<dbReference type="GO" id="GO:0005634">
    <property type="term" value="C:nucleus"/>
    <property type="evidence" value="ECO:0007669"/>
    <property type="project" value="TreeGrafter"/>
</dbReference>
<evidence type="ECO:0000259" key="2">
    <source>
        <dbReference type="Pfam" id="PF03959"/>
    </source>
</evidence>